<feature type="repeat" description="NHL" evidence="2">
    <location>
        <begin position="22"/>
        <end position="53"/>
    </location>
</feature>
<evidence type="ECO:0000313" key="4">
    <source>
        <dbReference type="Proteomes" id="UP000663868"/>
    </source>
</evidence>
<accession>A0A820NV55</accession>
<dbReference type="InterPro" id="IPR011042">
    <property type="entry name" value="6-blade_b-propeller_TolB-like"/>
</dbReference>
<keyword evidence="1" id="KW-0677">Repeat</keyword>
<dbReference type="InterPro" id="IPR001258">
    <property type="entry name" value="NHL_repeat"/>
</dbReference>
<proteinExistence type="predicted"/>
<comment type="caution">
    <text evidence="3">The sequence shown here is derived from an EMBL/GenBank/DDBJ whole genome shotgun (WGS) entry which is preliminary data.</text>
</comment>
<evidence type="ECO:0000256" key="2">
    <source>
        <dbReference type="PROSITE-ProRule" id="PRU00504"/>
    </source>
</evidence>
<dbReference type="PROSITE" id="PS51125">
    <property type="entry name" value="NHL"/>
    <property type="match status" value="1"/>
</dbReference>
<gene>
    <name evidence="3" type="ORF">KXQ929_LOCUS50643</name>
</gene>
<organism evidence="3 4">
    <name type="scientific">Adineta steineri</name>
    <dbReference type="NCBI Taxonomy" id="433720"/>
    <lineage>
        <taxon>Eukaryota</taxon>
        <taxon>Metazoa</taxon>
        <taxon>Spiralia</taxon>
        <taxon>Gnathifera</taxon>
        <taxon>Rotifera</taxon>
        <taxon>Eurotatoria</taxon>
        <taxon>Bdelloidea</taxon>
        <taxon>Adinetida</taxon>
        <taxon>Adinetidae</taxon>
        <taxon>Adineta</taxon>
    </lineage>
</organism>
<dbReference type="Gene3D" id="2.120.10.30">
    <property type="entry name" value="TolB, C-terminal domain"/>
    <property type="match status" value="1"/>
</dbReference>
<name>A0A820NV55_9BILA</name>
<reference evidence="3" key="1">
    <citation type="submission" date="2021-02" db="EMBL/GenBank/DDBJ databases">
        <authorList>
            <person name="Nowell W R."/>
        </authorList>
    </citation>
    <scope>NUCLEOTIDE SEQUENCE</scope>
</reference>
<evidence type="ECO:0000256" key="1">
    <source>
        <dbReference type="ARBA" id="ARBA00022737"/>
    </source>
</evidence>
<dbReference type="EMBL" id="CAJOBB010023606">
    <property type="protein sequence ID" value="CAF4394273.1"/>
    <property type="molecule type" value="Genomic_DNA"/>
</dbReference>
<protein>
    <submittedName>
        <fullName evidence="3">Uncharacterized protein</fullName>
    </submittedName>
</protein>
<dbReference type="Proteomes" id="UP000663868">
    <property type="component" value="Unassembled WGS sequence"/>
</dbReference>
<sequence>MRWCKGKEEGEIVICGNGGENQLNGTVDLCFDDEGNLYVGDCWNDRIVKFDLEEKKNSLLLNKNNEKKVFGNCFCGKLNLI</sequence>
<dbReference type="AlphaFoldDB" id="A0A820NV55"/>
<dbReference type="Pfam" id="PF01436">
    <property type="entry name" value="NHL"/>
    <property type="match status" value="1"/>
</dbReference>
<dbReference type="SUPFAM" id="SSF63829">
    <property type="entry name" value="Calcium-dependent phosphotriesterase"/>
    <property type="match status" value="1"/>
</dbReference>
<evidence type="ECO:0000313" key="3">
    <source>
        <dbReference type="EMBL" id="CAF4394273.1"/>
    </source>
</evidence>